<reference evidence="3" key="1">
    <citation type="submission" date="2016-06" db="UniProtKB">
        <authorList>
            <consortium name="WormBaseParasite"/>
        </authorList>
    </citation>
    <scope>IDENTIFICATION</scope>
</reference>
<evidence type="ECO:0000313" key="3">
    <source>
        <dbReference type="WBParaSite" id="SCUD_0001856701-mRNA-1"/>
    </source>
</evidence>
<organism evidence="3">
    <name type="scientific">Schistosoma curassoni</name>
    <dbReference type="NCBI Taxonomy" id="6186"/>
    <lineage>
        <taxon>Eukaryota</taxon>
        <taxon>Metazoa</taxon>
        <taxon>Spiralia</taxon>
        <taxon>Lophotrochozoa</taxon>
        <taxon>Platyhelminthes</taxon>
        <taxon>Trematoda</taxon>
        <taxon>Digenea</taxon>
        <taxon>Strigeidida</taxon>
        <taxon>Schistosomatoidea</taxon>
        <taxon>Schistosomatidae</taxon>
        <taxon>Schistosoma</taxon>
    </lineage>
</organism>
<accession>A0A183KU24</accession>
<dbReference type="Proteomes" id="UP000279833">
    <property type="component" value="Unassembled WGS sequence"/>
</dbReference>
<dbReference type="WBParaSite" id="SCUD_0001856701-mRNA-1">
    <property type="protein sequence ID" value="SCUD_0001856701-mRNA-1"/>
    <property type="gene ID" value="SCUD_0001856701"/>
</dbReference>
<reference evidence="1 2" key="2">
    <citation type="submission" date="2018-11" db="EMBL/GenBank/DDBJ databases">
        <authorList>
            <consortium name="Pathogen Informatics"/>
        </authorList>
    </citation>
    <scope>NUCLEOTIDE SEQUENCE [LARGE SCALE GENOMIC DNA]</scope>
    <source>
        <strain evidence="1">Dakar</strain>
        <strain evidence="2">Dakar, Senegal</strain>
    </source>
</reference>
<name>A0A183KU24_9TREM</name>
<dbReference type="EMBL" id="UZAK01041193">
    <property type="protein sequence ID" value="VDP66181.1"/>
    <property type="molecule type" value="Genomic_DNA"/>
</dbReference>
<dbReference type="AlphaFoldDB" id="A0A183KU24"/>
<keyword evidence="2" id="KW-1185">Reference proteome</keyword>
<proteinExistence type="predicted"/>
<protein>
    <submittedName>
        <fullName evidence="1 3">Uncharacterized protein</fullName>
    </submittedName>
</protein>
<sequence length="35" mass="4074">MTAEKYLWNKLMNEMKTGGLQKLIHPRVPTALRFG</sequence>
<gene>
    <name evidence="1" type="ORF">SCUD_LOCUS18565</name>
</gene>
<evidence type="ECO:0000313" key="1">
    <source>
        <dbReference type="EMBL" id="VDP66181.1"/>
    </source>
</evidence>
<evidence type="ECO:0000313" key="2">
    <source>
        <dbReference type="Proteomes" id="UP000279833"/>
    </source>
</evidence>